<organism evidence="3 4">
    <name type="scientific">Sphingobacterium kitahiroshimense</name>
    <dbReference type="NCBI Taxonomy" id="470446"/>
    <lineage>
        <taxon>Bacteria</taxon>
        <taxon>Pseudomonadati</taxon>
        <taxon>Bacteroidota</taxon>
        <taxon>Sphingobacteriia</taxon>
        <taxon>Sphingobacteriales</taxon>
        <taxon>Sphingobacteriaceae</taxon>
        <taxon>Sphingobacterium</taxon>
    </lineage>
</organism>
<gene>
    <name evidence="3" type="ORF">ABE541_00730</name>
</gene>
<dbReference type="InterPro" id="IPR035905">
    <property type="entry name" value="Barstar-like_sf"/>
</dbReference>
<proteinExistence type="inferred from homology"/>
<dbReference type="SUPFAM" id="SSF52038">
    <property type="entry name" value="Barstar-related"/>
    <property type="match status" value="1"/>
</dbReference>
<sequence>MNKLTIIINGDNFSDLESFYHEVDQVLTKDLDWQTGHNLDAFNDLLCGGFGVYDYATSVKIVWTKFSKSRSELGEKLTDTLCAIIAYHDHIEFETKD</sequence>
<reference evidence="3 4" key="1">
    <citation type="submission" date="2024-04" db="EMBL/GenBank/DDBJ databases">
        <title>WGS of bacteria from Torrens River.</title>
        <authorList>
            <person name="Wyrsch E.R."/>
            <person name="Drigo B."/>
        </authorList>
    </citation>
    <scope>NUCLEOTIDE SEQUENCE [LARGE SCALE GENOMIC DNA]</scope>
    <source>
        <strain evidence="3 4">TWI391</strain>
    </source>
</reference>
<evidence type="ECO:0000256" key="1">
    <source>
        <dbReference type="ARBA" id="ARBA00006845"/>
    </source>
</evidence>
<comment type="caution">
    <text evidence="3">The sequence shown here is derived from an EMBL/GenBank/DDBJ whole genome shotgun (WGS) entry which is preliminary data.</text>
</comment>
<dbReference type="Gene3D" id="3.30.370.10">
    <property type="entry name" value="Barstar-like"/>
    <property type="match status" value="1"/>
</dbReference>
<evidence type="ECO:0000259" key="2">
    <source>
        <dbReference type="Pfam" id="PF01337"/>
    </source>
</evidence>
<dbReference type="RefSeq" id="WP_346580332.1">
    <property type="nucleotide sequence ID" value="NZ_JBDJNQ010000001.1"/>
</dbReference>
<comment type="similarity">
    <text evidence="1">Belongs to the barstar family.</text>
</comment>
<feature type="domain" description="Barstar (barnase inhibitor)" evidence="2">
    <location>
        <begin position="6"/>
        <end position="84"/>
    </location>
</feature>
<evidence type="ECO:0000313" key="3">
    <source>
        <dbReference type="EMBL" id="MEN5375780.1"/>
    </source>
</evidence>
<evidence type="ECO:0000313" key="4">
    <source>
        <dbReference type="Proteomes" id="UP001409291"/>
    </source>
</evidence>
<dbReference type="Proteomes" id="UP001409291">
    <property type="component" value="Unassembled WGS sequence"/>
</dbReference>
<dbReference type="Pfam" id="PF01337">
    <property type="entry name" value="Barstar"/>
    <property type="match status" value="1"/>
</dbReference>
<name>A0ABV0BLU1_9SPHI</name>
<dbReference type="EMBL" id="JBDJNQ010000001">
    <property type="protein sequence ID" value="MEN5375780.1"/>
    <property type="molecule type" value="Genomic_DNA"/>
</dbReference>
<protein>
    <submittedName>
        <fullName evidence="3">Barstar family protein</fullName>
    </submittedName>
</protein>
<keyword evidence="4" id="KW-1185">Reference proteome</keyword>
<accession>A0ABV0BLU1</accession>
<dbReference type="InterPro" id="IPR000468">
    <property type="entry name" value="Barstar"/>
</dbReference>